<dbReference type="PANTHER" id="PTHR43020:SF2">
    <property type="entry name" value="MITOCHONDRIAL TRNA METHYLTHIOTRANSFERASE CDK5RAP1"/>
    <property type="match status" value="1"/>
</dbReference>
<evidence type="ECO:0000256" key="6">
    <source>
        <dbReference type="ARBA" id="ARBA00023014"/>
    </source>
</evidence>
<proteinExistence type="predicted"/>
<reference evidence="10" key="1">
    <citation type="submission" date="2020-10" db="EMBL/GenBank/DDBJ databases">
        <authorList>
            <person name="Gilroy R."/>
        </authorList>
    </citation>
    <scope>NUCLEOTIDE SEQUENCE</scope>
    <source>
        <strain evidence="10">CHK165-10780</strain>
    </source>
</reference>
<dbReference type="InterPro" id="IPR007197">
    <property type="entry name" value="rSAM"/>
</dbReference>
<sequence>TKEEYISLFDKLRKIPNMHISTDIIVGFPGETEEDIEETLELAKYCKFDNAYTFIFSERDGTPACKLPNKVPEEVKEERLQRLNAVMNQYFLESNQKLLDKEFDVLVDGKNETGKTSLSGYLENNKLINFDGPDELVGKIVKVKVTEAKTWSLNGKLV</sequence>
<evidence type="ECO:0000259" key="9">
    <source>
        <dbReference type="PROSITE" id="PS51918"/>
    </source>
</evidence>
<comment type="function">
    <text evidence="1">Catalyzes the methylthiolation of N6-(dimethylallyl)adenosine (i(6)A), leading to the formation of 2-methylthio-N6-(dimethylallyl)adenosine (ms(2)i(6)A) at position 37 in tRNAs that read codons beginning with uridine.</text>
</comment>
<evidence type="ECO:0000256" key="7">
    <source>
        <dbReference type="ARBA" id="ARBA00033765"/>
    </source>
</evidence>
<evidence type="ECO:0000313" key="11">
    <source>
        <dbReference type="Proteomes" id="UP000886725"/>
    </source>
</evidence>
<accession>A0A9D0YYZ4</accession>
<gene>
    <name evidence="10" type="ORF">IAC85_02810</name>
</gene>
<comment type="caution">
    <text evidence="10">The sequence shown here is derived from an EMBL/GenBank/DDBJ whole genome shotgun (WGS) entry which is preliminary data.</text>
</comment>
<dbReference type="SUPFAM" id="SSF102114">
    <property type="entry name" value="Radical SAM enzymes"/>
    <property type="match status" value="1"/>
</dbReference>
<reference evidence="10" key="2">
    <citation type="journal article" date="2021" name="PeerJ">
        <title>Extensive microbial diversity within the chicken gut microbiome revealed by metagenomics and culture.</title>
        <authorList>
            <person name="Gilroy R."/>
            <person name="Ravi A."/>
            <person name="Getino M."/>
            <person name="Pursley I."/>
            <person name="Horton D.L."/>
            <person name="Alikhan N.F."/>
            <person name="Baker D."/>
            <person name="Gharbi K."/>
            <person name="Hall N."/>
            <person name="Watson M."/>
            <person name="Adriaenssens E.M."/>
            <person name="Foster-Nyarko E."/>
            <person name="Jarju S."/>
            <person name="Secka A."/>
            <person name="Antonio M."/>
            <person name="Oren A."/>
            <person name="Chaudhuri R.R."/>
            <person name="La Ragione R."/>
            <person name="Hildebrand F."/>
            <person name="Pallen M.J."/>
        </authorList>
    </citation>
    <scope>NUCLEOTIDE SEQUENCE</scope>
    <source>
        <strain evidence="10">CHK165-10780</strain>
    </source>
</reference>
<evidence type="ECO:0000259" key="8">
    <source>
        <dbReference type="PROSITE" id="PS50926"/>
    </source>
</evidence>
<feature type="non-terminal residue" evidence="10">
    <location>
        <position position="1"/>
    </location>
</feature>
<dbReference type="GO" id="GO:0051539">
    <property type="term" value="F:4 iron, 4 sulfur cluster binding"/>
    <property type="evidence" value="ECO:0007669"/>
    <property type="project" value="UniProtKB-KW"/>
</dbReference>
<dbReference type="EC" id="2.8.4.3" evidence="7"/>
<dbReference type="PROSITE" id="PS51918">
    <property type="entry name" value="RADICAL_SAM"/>
    <property type="match status" value="1"/>
</dbReference>
<name>A0A9D0YYZ4_9FIRM</name>
<dbReference type="Pfam" id="PF01938">
    <property type="entry name" value="TRAM"/>
    <property type="match status" value="1"/>
</dbReference>
<evidence type="ECO:0000256" key="3">
    <source>
        <dbReference type="ARBA" id="ARBA00022691"/>
    </source>
</evidence>
<keyword evidence="5" id="KW-0408">Iron</keyword>
<keyword evidence="2" id="KW-0004">4Fe-4S</keyword>
<dbReference type="AlphaFoldDB" id="A0A9D0YYZ4"/>
<dbReference type="InterPro" id="IPR058240">
    <property type="entry name" value="rSAM_sf"/>
</dbReference>
<dbReference type="Proteomes" id="UP000886725">
    <property type="component" value="Unassembled WGS sequence"/>
</dbReference>
<evidence type="ECO:0000256" key="5">
    <source>
        <dbReference type="ARBA" id="ARBA00023004"/>
    </source>
</evidence>
<dbReference type="GO" id="GO:0035597">
    <property type="term" value="F:tRNA-2-methylthio-N(6)-dimethylallyladenosine(37) synthase activity"/>
    <property type="evidence" value="ECO:0007669"/>
    <property type="project" value="UniProtKB-EC"/>
</dbReference>
<feature type="domain" description="Radical SAM core" evidence="9">
    <location>
        <begin position="1"/>
        <end position="93"/>
    </location>
</feature>
<evidence type="ECO:0000256" key="2">
    <source>
        <dbReference type="ARBA" id="ARBA00022485"/>
    </source>
</evidence>
<organism evidence="10 11">
    <name type="scientific">Candidatus Faecenecus gallistercoris</name>
    <dbReference type="NCBI Taxonomy" id="2840793"/>
    <lineage>
        <taxon>Bacteria</taxon>
        <taxon>Bacillati</taxon>
        <taxon>Bacillota</taxon>
        <taxon>Bacillota incertae sedis</taxon>
        <taxon>Candidatus Faecenecus</taxon>
    </lineage>
</organism>
<dbReference type="GO" id="GO:0005829">
    <property type="term" value="C:cytosol"/>
    <property type="evidence" value="ECO:0007669"/>
    <property type="project" value="TreeGrafter"/>
</dbReference>
<keyword evidence="4" id="KW-0479">Metal-binding</keyword>
<protein>
    <recommendedName>
        <fullName evidence="7">tRNA-2-methylthio-N(6)-dimethylallyladenosine synthase</fullName>
        <ecNumber evidence="7">2.8.4.3</ecNumber>
    </recommendedName>
</protein>
<dbReference type="PROSITE" id="PS50926">
    <property type="entry name" value="TRAM"/>
    <property type="match status" value="1"/>
</dbReference>
<dbReference type="Gene3D" id="3.80.30.20">
    <property type="entry name" value="tm_1862 like domain"/>
    <property type="match status" value="1"/>
</dbReference>
<dbReference type="InterPro" id="IPR002792">
    <property type="entry name" value="TRAM_dom"/>
</dbReference>
<feature type="domain" description="TRAM" evidence="8">
    <location>
        <begin position="96"/>
        <end position="158"/>
    </location>
</feature>
<dbReference type="GO" id="GO:0046872">
    <property type="term" value="F:metal ion binding"/>
    <property type="evidence" value="ECO:0007669"/>
    <property type="project" value="UniProtKB-KW"/>
</dbReference>
<dbReference type="PANTHER" id="PTHR43020">
    <property type="entry name" value="CDK5 REGULATORY SUBUNIT-ASSOCIATED PROTEIN 1"/>
    <property type="match status" value="1"/>
</dbReference>
<dbReference type="InterPro" id="IPR023404">
    <property type="entry name" value="rSAM_horseshoe"/>
</dbReference>
<keyword evidence="6" id="KW-0411">Iron-sulfur</keyword>
<evidence type="ECO:0000313" key="10">
    <source>
        <dbReference type="EMBL" id="HIQ64649.1"/>
    </source>
</evidence>
<dbReference type="EMBL" id="DVFU01000057">
    <property type="protein sequence ID" value="HIQ64649.1"/>
    <property type="molecule type" value="Genomic_DNA"/>
</dbReference>
<keyword evidence="3" id="KW-0949">S-adenosyl-L-methionine</keyword>
<evidence type="ECO:0000256" key="4">
    <source>
        <dbReference type="ARBA" id="ARBA00022723"/>
    </source>
</evidence>
<evidence type="ECO:0000256" key="1">
    <source>
        <dbReference type="ARBA" id="ARBA00003234"/>
    </source>
</evidence>